<dbReference type="RefSeq" id="WP_209738558.1">
    <property type="nucleotide sequence ID" value="NZ_CP072611.1"/>
</dbReference>
<protein>
    <submittedName>
        <fullName evidence="1">Uncharacterized protein</fullName>
    </submittedName>
</protein>
<accession>A0ABW5CLP8</accession>
<evidence type="ECO:0000313" key="1">
    <source>
        <dbReference type="EMBL" id="MFD2237547.1"/>
    </source>
</evidence>
<comment type="caution">
    <text evidence="1">The sequence shown here is derived from an EMBL/GenBank/DDBJ whole genome shotgun (WGS) entry which is preliminary data.</text>
</comment>
<proteinExistence type="predicted"/>
<organism evidence="1 2">
    <name type="scientific">Aureimonas populi</name>
    <dbReference type="NCBI Taxonomy" id="1701758"/>
    <lineage>
        <taxon>Bacteria</taxon>
        <taxon>Pseudomonadati</taxon>
        <taxon>Pseudomonadota</taxon>
        <taxon>Alphaproteobacteria</taxon>
        <taxon>Hyphomicrobiales</taxon>
        <taxon>Aurantimonadaceae</taxon>
        <taxon>Aureimonas</taxon>
    </lineage>
</organism>
<reference evidence="2" key="1">
    <citation type="journal article" date="2019" name="Int. J. Syst. Evol. Microbiol.">
        <title>The Global Catalogue of Microorganisms (GCM) 10K type strain sequencing project: providing services to taxonomists for standard genome sequencing and annotation.</title>
        <authorList>
            <consortium name="The Broad Institute Genomics Platform"/>
            <consortium name="The Broad Institute Genome Sequencing Center for Infectious Disease"/>
            <person name="Wu L."/>
            <person name="Ma J."/>
        </authorList>
    </citation>
    <scope>NUCLEOTIDE SEQUENCE [LARGE SCALE GENOMIC DNA]</scope>
    <source>
        <strain evidence="2">ZS-35-S2</strain>
    </source>
</reference>
<dbReference type="EMBL" id="JBHUIJ010000010">
    <property type="protein sequence ID" value="MFD2237547.1"/>
    <property type="molecule type" value="Genomic_DNA"/>
</dbReference>
<dbReference type="Proteomes" id="UP001597371">
    <property type="component" value="Unassembled WGS sequence"/>
</dbReference>
<name>A0ABW5CLP8_9HYPH</name>
<evidence type="ECO:0000313" key="2">
    <source>
        <dbReference type="Proteomes" id="UP001597371"/>
    </source>
</evidence>
<sequence length="56" mass="6044">MIPCSRMSAAAAAPAFIGFPLERASADTIRIVEQFGTIRLPLHVIRFEELQGEAGS</sequence>
<keyword evidence="2" id="KW-1185">Reference proteome</keyword>
<gene>
    <name evidence="1" type="ORF">ACFSKQ_08725</name>
</gene>